<evidence type="ECO:0000313" key="1">
    <source>
        <dbReference type="EMBL" id="CAB4541010.1"/>
    </source>
</evidence>
<dbReference type="EMBL" id="CAEZSB010000135">
    <property type="protein sequence ID" value="CAB4541010.1"/>
    <property type="molecule type" value="Genomic_DNA"/>
</dbReference>
<sequence>MPASLRARSNVRISCAVLTPTTWGSGRWAAPNPMSRWGDNKERSAHSRVVFNSARGVRSPAARAISAASEIISSLDFKKPSALRRSM</sequence>
<reference evidence="1" key="1">
    <citation type="submission" date="2020-05" db="EMBL/GenBank/DDBJ databases">
        <authorList>
            <person name="Chiriac C."/>
            <person name="Salcher M."/>
            <person name="Ghai R."/>
            <person name="Kavagutti S V."/>
        </authorList>
    </citation>
    <scope>NUCLEOTIDE SEQUENCE</scope>
</reference>
<protein>
    <submittedName>
        <fullName evidence="1">Unannotated protein</fullName>
    </submittedName>
</protein>
<dbReference type="AlphaFoldDB" id="A0A6J6BPC7"/>
<organism evidence="1">
    <name type="scientific">freshwater metagenome</name>
    <dbReference type="NCBI Taxonomy" id="449393"/>
    <lineage>
        <taxon>unclassified sequences</taxon>
        <taxon>metagenomes</taxon>
        <taxon>ecological metagenomes</taxon>
    </lineage>
</organism>
<accession>A0A6J6BPC7</accession>
<name>A0A6J6BPC7_9ZZZZ</name>
<proteinExistence type="predicted"/>
<gene>
    <name evidence="1" type="ORF">UFOPK1395_01047</name>
</gene>